<organism evidence="3 4">
    <name type="scientific">Globodera pallida</name>
    <name type="common">Potato cyst nematode worm</name>
    <name type="synonym">Heterodera pallida</name>
    <dbReference type="NCBI Taxonomy" id="36090"/>
    <lineage>
        <taxon>Eukaryota</taxon>
        <taxon>Metazoa</taxon>
        <taxon>Ecdysozoa</taxon>
        <taxon>Nematoda</taxon>
        <taxon>Chromadorea</taxon>
        <taxon>Rhabditida</taxon>
        <taxon>Tylenchina</taxon>
        <taxon>Tylenchomorpha</taxon>
        <taxon>Tylenchoidea</taxon>
        <taxon>Heteroderidae</taxon>
        <taxon>Heteroderinae</taxon>
        <taxon>Globodera</taxon>
    </lineage>
</organism>
<name>A0A183BN88_GLOPA</name>
<feature type="region of interest" description="Disordered" evidence="1">
    <location>
        <begin position="192"/>
        <end position="212"/>
    </location>
</feature>
<reference evidence="3" key="2">
    <citation type="submission" date="2014-05" db="EMBL/GenBank/DDBJ databases">
        <title>The genome and life-stage specific transcriptomes of Globodera pallida elucidate key aspects of plant parasitism by a cyst nematode.</title>
        <authorList>
            <person name="Cotton J.A."/>
            <person name="Lilley C.J."/>
            <person name="Jones L.M."/>
            <person name="Kikuchi T."/>
            <person name="Reid A.J."/>
            <person name="Thorpe P."/>
            <person name="Tsai I.J."/>
            <person name="Beasley H."/>
            <person name="Blok V."/>
            <person name="Cock P.J.A."/>
            <person name="Van den Akker S.E."/>
            <person name="Holroyd N."/>
            <person name="Hunt M."/>
            <person name="Mantelin S."/>
            <person name="Naghra H."/>
            <person name="Pain A."/>
            <person name="Palomares-Rius J.E."/>
            <person name="Zarowiecki M."/>
            <person name="Berriman M."/>
            <person name="Jones J.T."/>
            <person name="Urwin P.E."/>
        </authorList>
    </citation>
    <scope>NUCLEOTIDE SEQUENCE [LARGE SCALE GENOMIC DNA]</scope>
    <source>
        <strain evidence="3">Lindley</strain>
    </source>
</reference>
<evidence type="ECO:0000313" key="4">
    <source>
        <dbReference type="WBParaSite" id="GPLIN_000207400"/>
    </source>
</evidence>
<feature type="region of interest" description="Disordered" evidence="1">
    <location>
        <begin position="81"/>
        <end position="180"/>
    </location>
</feature>
<feature type="compositionally biased region" description="Low complexity" evidence="1">
    <location>
        <begin position="124"/>
        <end position="180"/>
    </location>
</feature>
<dbReference type="PANTHER" id="PTHR21679:SF6">
    <property type="entry name" value="DOMAIN OF UNKNOWN FUNCTION DB DOMAIN-CONTAINING PROTEIN"/>
    <property type="match status" value="1"/>
</dbReference>
<dbReference type="PANTHER" id="PTHR21679">
    <property type="entry name" value="DOMAIN OF UNKNOWN FUNCTION DB DOMAIN-CONTAINING PROTEIN-RELATED"/>
    <property type="match status" value="1"/>
</dbReference>
<evidence type="ECO:0000256" key="1">
    <source>
        <dbReference type="SAM" id="MobiDB-lite"/>
    </source>
</evidence>
<dbReference type="AlphaFoldDB" id="A0A183BN88"/>
<feature type="domain" description="Domain of unknown function DB" evidence="2">
    <location>
        <begin position="299"/>
        <end position="388"/>
    </location>
</feature>
<protein>
    <submittedName>
        <fullName evidence="4">DB domain-containing protein</fullName>
    </submittedName>
</protein>
<evidence type="ECO:0000259" key="2">
    <source>
        <dbReference type="Pfam" id="PF01682"/>
    </source>
</evidence>
<reference evidence="3" key="1">
    <citation type="submission" date="2013-12" db="EMBL/GenBank/DDBJ databases">
        <authorList>
            <person name="Aslett M."/>
        </authorList>
    </citation>
    <scope>NUCLEOTIDE SEQUENCE [LARGE SCALE GENOMIC DNA]</scope>
    <source>
        <strain evidence="3">Lindley</strain>
    </source>
</reference>
<reference evidence="4" key="3">
    <citation type="submission" date="2016-06" db="UniProtKB">
        <authorList>
            <consortium name="WormBaseParasite"/>
        </authorList>
    </citation>
    <scope>IDENTIFICATION</scope>
</reference>
<evidence type="ECO:0000313" key="3">
    <source>
        <dbReference type="Proteomes" id="UP000050741"/>
    </source>
</evidence>
<dbReference type="Proteomes" id="UP000050741">
    <property type="component" value="Unassembled WGS sequence"/>
</dbReference>
<sequence>MCPGACAVCGPSSKHFVTTAQQPSQVPDARAFGQAQIKVPFAQQVPLPGGAARGVEAVLVPNNVGGGGQQQRQQQVIYRGVNNNNNNGPQNQHQPYRNHYGTDFGAAAVGAEHHQQQPLPFPPNQQGGQFVPPNQQGGQFGPLNQQGQFGPPDQQGQFPAQNQNQGQFGPQPQTTSFGGFYNNQQQQEQFFPQAGFGPVPPPPPPQPIQSTDVGAGGTFGNPFQPFLQQSFNSVNKHLQNLVEPANNYLLDKGALVDEGKKPFSASGFIHGENGQTCPKQPNWEPCVPKEIANQRFRNCCTRLGDGCSQLCSYDQNLSTIQLAVLTGRCPVSRVAEMMLCASGNEDATACCQAFGVFEAGYEHCRPYCNPSGGLPNNGMLAEKYRFVCNDILLDIFPFIEPAKVGLKLALLSIRFDALVDLHFKERKRALGHMQIKPLINGAEIEQFKEFRYEKLPFPQQPPPDNIIGFTRLEIYYIDHKLFAFLRLIERFFDAGIKIALCSRTIRFRNWYCALQELWTLLAPHILELWIDDNEIIDSLFLMRGLIAPTILRDCANLRLIDSWDCDHFPGTTTVDDDGPEASCAEAMSKWLHTPRGDGRPKVLYSGVSYGEFCCRVEKIKEAFIDANSAVNYIIFLRFAPSCGAVPFSMDNRRTRERLALEFVNDYKWLLARGPIGVDDKWAQWKREEIARSDKDIGMNLIIIW</sequence>
<dbReference type="InterPro" id="IPR002602">
    <property type="entry name" value="DB"/>
</dbReference>
<proteinExistence type="predicted"/>
<feature type="compositionally biased region" description="Pro residues" evidence="1">
    <location>
        <begin position="198"/>
        <end position="207"/>
    </location>
</feature>
<dbReference type="WBParaSite" id="GPLIN_000207400">
    <property type="protein sequence ID" value="GPLIN_000207400"/>
    <property type="gene ID" value="GPLIN_000207400"/>
</dbReference>
<keyword evidence="3" id="KW-1185">Reference proteome</keyword>
<accession>A0A183BN88</accession>
<dbReference type="Pfam" id="PF01682">
    <property type="entry name" value="DB"/>
    <property type="match status" value="1"/>
</dbReference>